<dbReference type="Gene3D" id="1.10.1000.11">
    <property type="entry name" value="Arf Nucleotide-binding Site Opener,domain 2"/>
    <property type="match status" value="1"/>
</dbReference>
<dbReference type="InterPro" id="IPR023394">
    <property type="entry name" value="Sec7_C_sf"/>
</dbReference>
<dbReference type="SUPFAM" id="SSF48425">
    <property type="entry name" value="Sec7 domain"/>
    <property type="match status" value="1"/>
</dbReference>
<sequence length="78" mass="9045">MREFRFNGKRIDEALRELLESFRLPGESALIERIITVFSQQYFEEAKPEGVANGDAIFVLTNLETRCRNLVICLHVCK</sequence>
<organism evidence="2 3">
    <name type="scientific">Glarea lozoyensis (strain ATCC 74030 / MF5533)</name>
    <dbReference type="NCBI Taxonomy" id="1104152"/>
    <lineage>
        <taxon>Eukaryota</taxon>
        <taxon>Fungi</taxon>
        <taxon>Dikarya</taxon>
        <taxon>Ascomycota</taxon>
        <taxon>Pezizomycotina</taxon>
        <taxon>Leotiomycetes</taxon>
        <taxon>Helotiales</taxon>
        <taxon>Helotiaceae</taxon>
        <taxon>Glarea</taxon>
    </lineage>
</organism>
<comment type="caution">
    <text evidence="2">The sequence shown here is derived from an EMBL/GenBank/DDBJ whole genome shotgun (WGS) entry which is preliminary data.</text>
</comment>
<dbReference type="Pfam" id="PF01369">
    <property type="entry name" value="Sec7"/>
    <property type="match status" value="1"/>
</dbReference>
<dbReference type="GO" id="GO:0005737">
    <property type="term" value="C:cytoplasm"/>
    <property type="evidence" value="ECO:0007669"/>
    <property type="project" value="UniProtKB-ARBA"/>
</dbReference>
<dbReference type="OrthoDB" id="10258608at2759"/>
<dbReference type="GO" id="GO:0005085">
    <property type="term" value="F:guanyl-nucleotide exchange factor activity"/>
    <property type="evidence" value="ECO:0007669"/>
    <property type="project" value="InterPro"/>
</dbReference>
<dbReference type="InParanoid" id="H0EMR7"/>
<gene>
    <name evidence="2" type="ORF">M7I_3911</name>
</gene>
<keyword evidence="3" id="KW-1185">Reference proteome</keyword>
<dbReference type="Proteomes" id="UP000005446">
    <property type="component" value="Unassembled WGS sequence"/>
</dbReference>
<dbReference type="AlphaFoldDB" id="H0EMR7"/>
<dbReference type="PANTHER" id="PTHR10663:SF388">
    <property type="entry name" value="GOLGI-SPECIFIC BREFELDIN A-RESISTANCE GUANINE NUCLEOTIDE EXCHANGE FACTOR 1"/>
    <property type="match status" value="1"/>
</dbReference>
<accession>H0EMR7</accession>
<protein>
    <recommendedName>
        <fullName evidence="1">SEC7 domain-containing protein</fullName>
    </recommendedName>
</protein>
<feature type="domain" description="SEC7" evidence="1">
    <location>
        <begin position="1"/>
        <end position="61"/>
    </location>
</feature>
<reference evidence="2 3" key="1">
    <citation type="journal article" date="2012" name="Eukaryot. Cell">
        <title>Genome sequence of the fungus Glarea lozoyensis: the first genome sequence of a species from the Helotiaceae family.</title>
        <authorList>
            <person name="Youssar L."/>
            <person name="Gruening B.A."/>
            <person name="Erxleben A."/>
            <person name="Guenther S."/>
            <person name="Huettel W."/>
        </authorList>
    </citation>
    <scope>NUCLEOTIDE SEQUENCE [LARGE SCALE GENOMIC DNA]</scope>
    <source>
        <strain evidence="3">ATCC 74030 / MF5533</strain>
    </source>
</reference>
<dbReference type="PANTHER" id="PTHR10663">
    <property type="entry name" value="GUANYL-NUCLEOTIDE EXCHANGE FACTOR"/>
    <property type="match status" value="1"/>
</dbReference>
<evidence type="ECO:0000313" key="2">
    <source>
        <dbReference type="EMBL" id="EHL00146.1"/>
    </source>
</evidence>
<evidence type="ECO:0000313" key="3">
    <source>
        <dbReference type="Proteomes" id="UP000005446"/>
    </source>
</evidence>
<name>H0EMR7_GLAL7</name>
<dbReference type="InterPro" id="IPR035999">
    <property type="entry name" value="Sec7_dom_sf"/>
</dbReference>
<dbReference type="HOGENOM" id="CLU_2622247_0_0_1"/>
<dbReference type="InterPro" id="IPR000904">
    <property type="entry name" value="Sec7_dom"/>
</dbReference>
<dbReference type="GO" id="GO:0016192">
    <property type="term" value="P:vesicle-mediated transport"/>
    <property type="evidence" value="ECO:0007669"/>
    <property type="project" value="UniProtKB-ARBA"/>
</dbReference>
<proteinExistence type="predicted"/>
<dbReference type="GO" id="GO:0032012">
    <property type="term" value="P:regulation of ARF protein signal transduction"/>
    <property type="evidence" value="ECO:0007669"/>
    <property type="project" value="InterPro"/>
</dbReference>
<dbReference type="PROSITE" id="PS50190">
    <property type="entry name" value="SEC7"/>
    <property type="match status" value="1"/>
</dbReference>
<dbReference type="GO" id="GO:0012505">
    <property type="term" value="C:endomembrane system"/>
    <property type="evidence" value="ECO:0007669"/>
    <property type="project" value="UniProtKB-ARBA"/>
</dbReference>
<evidence type="ECO:0000259" key="1">
    <source>
        <dbReference type="PROSITE" id="PS50190"/>
    </source>
</evidence>
<dbReference type="EMBL" id="AGUE01000094">
    <property type="protein sequence ID" value="EHL00146.1"/>
    <property type="molecule type" value="Genomic_DNA"/>
</dbReference>